<dbReference type="GO" id="GO:0005634">
    <property type="term" value="C:nucleus"/>
    <property type="evidence" value="ECO:0007669"/>
    <property type="project" value="UniProtKB-SubCell"/>
</dbReference>
<evidence type="ECO:0000259" key="3">
    <source>
        <dbReference type="Pfam" id="PF22754"/>
    </source>
</evidence>
<organism evidence="4">
    <name type="scientific">Sesamum radiatum</name>
    <name type="common">Black benniseed</name>
    <dbReference type="NCBI Taxonomy" id="300843"/>
    <lineage>
        <taxon>Eukaryota</taxon>
        <taxon>Viridiplantae</taxon>
        <taxon>Streptophyta</taxon>
        <taxon>Embryophyta</taxon>
        <taxon>Tracheophyta</taxon>
        <taxon>Spermatophyta</taxon>
        <taxon>Magnoliopsida</taxon>
        <taxon>eudicotyledons</taxon>
        <taxon>Gunneridae</taxon>
        <taxon>Pentapetalae</taxon>
        <taxon>asterids</taxon>
        <taxon>lamiids</taxon>
        <taxon>Lamiales</taxon>
        <taxon>Pedaliaceae</taxon>
        <taxon>Sesamum</taxon>
    </lineage>
</organism>
<proteinExistence type="predicted"/>
<comment type="subcellular location">
    <subcellularLocation>
        <location evidence="1">Nucleus</location>
    </subcellularLocation>
</comment>
<feature type="domain" description="Plant bHLH transcription factor ACT-like" evidence="3">
    <location>
        <begin position="29"/>
        <end position="105"/>
    </location>
</feature>
<gene>
    <name evidence="4" type="ORF">Sradi_5977300</name>
</gene>
<dbReference type="InterPro" id="IPR054502">
    <property type="entry name" value="bHLH-TF_ACT-like_plant"/>
</dbReference>
<keyword evidence="2" id="KW-0539">Nucleus</keyword>
<evidence type="ECO:0000313" key="4">
    <source>
        <dbReference type="EMBL" id="KAL0305600.1"/>
    </source>
</evidence>
<protein>
    <recommendedName>
        <fullName evidence="3">Plant bHLH transcription factor ACT-like domain-containing protein</fullName>
    </recommendedName>
</protein>
<evidence type="ECO:0000256" key="1">
    <source>
        <dbReference type="ARBA" id="ARBA00004123"/>
    </source>
</evidence>
<reference evidence="4" key="1">
    <citation type="submission" date="2020-06" db="EMBL/GenBank/DDBJ databases">
        <authorList>
            <person name="Li T."/>
            <person name="Hu X."/>
            <person name="Zhang T."/>
            <person name="Song X."/>
            <person name="Zhang H."/>
            <person name="Dai N."/>
            <person name="Sheng W."/>
            <person name="Hou X."/>
            <person name="Wei L."/>
        </authorList>
    </citation>
    <scope>NUCLEOTIDE SEQUENCE</scope>
    <source>
        <strain evidence="4">G02</strain>
        <tissue evidence="4">Leaf</tissue>
    </source>
</reference>
<evidence type="ECO:0000256" key="2">
    <source>
        <dbReference type="ARBA" id="ARBA00023242"/>
    </source>
</evidence>
<dbReference type="AlphaFoldDB" id="A0AAW2KF83"/>
<dbReference type="Pfam" id="PF22754">
    <property type="entry name" value="bHLH-TF_ACT-like_plant"/>
    <property type="match status" value="1"/>
</dbReference>
<accession>A0AAW2KF83</accession>
<comment type="caution">
    <text evidence="4">The sequence shown here is derived from an EMBL/GenBank/DDBJ whole genome shotgun (WGS) entry which is preliminary data.</text>
</comment>
<sequence length="111" mass="12837">MDASLYLYKLRLIEAIQKHYHYLISHIQEVKVEKVGGTEYILVKVRCKKSEELLVSILEAFEEMNVNVVEAKLTNSTHLFRMEAILHAHHDTDATVLHQAILTLIQTQTHT</sequence>
<name>A0AAW2KF83_SESRA</name>
<dbReference type="EMBL" id="JACGWJ010000028">
    <property type="protein sequence ID" value="KAL0305600.1"/>
    <property type="molecule type" value="Genomic_DNA"/>
</dbReference>
<reference evidence="4" key="2">
    <citation type="journal article" date="2024" name="Plant">
        <title>Genomic evolution and insights into agronomic trait innovations of Sesamum species.</title>
        <authorList>
            <person name="Miao H."/>
            <person name="Wang L."/>
            <person name="Qu L."/>
            <person name="Liu H."/>
            <person name="Sun Y."/>
            <person name="Le M."/>
            <person name="Wang Q."/>
            <person name="Wei S."/>
            <person name="Zheng Y."/>
            <person name="Lin W."/>
            <person name="Duan Y."/>
            <person name="Cao H."/>
            <person name="Xiong S."/>
            <person name="Wang X."/>
            <person name="Wei L."/>
            <person name="Li C."/>
            <person name="Ma Q."/>
            <person name="Ju M."/>
            <person name="Zhao R."/>
            <person name="Li G."/>
            <person name="Mu C."/>
            <person name="Tian Q."/>
            <person name="Mei H."/>
            <person name="Zhang T."/>
            <person name="Gao T."/>
            <person name="Zhang H."/>
        </authorList>
    </citation>
    <scope>NUCLEOTIDE SEQUENCE</scope>
    <source>
        <strain evidence="4">G02</strain>
    </source>
</reference>
<dbReference type="GO" id="GO:0080090">
    <property type="term" value="P:regulation of primary metabolic process"/>
    <property type="evidence" value="ECO:0007669"/>
    <property type="project" value="UniProtKB-ARBA"/>
</dbReference>